<gene>
    <name evidence="1" type="ORF">pdam_00015380</name>
</gene>
<evidence type="ECO:0000313" key="1">
    <source>
        <dbReference type="EMBL" id="RMX48167.1"/>
    </source>
</evidence>
<dbReference type="EMBL" id="RCHS01002306">
    <property type="protein sequence ID" value="RMX48167.1"/>
    <property type="molecule type" value="Genomic_DNA"/>
</dbReference>
<accession>A0A3M6U3J0</accession>
<keyword evidence="2" id="KW-1185">Reference proteome</keyword>
<organism evidence="1 2">
    <name type="scientific">Pocillopora damicornis</name>
    <name type="common">Cauliflower coral</name>
    <name type="synonym">Millepora damicornis</name>
    <dbReference type="NCBI Taxonomy" id="46731"/>
    <lineage>
        <taxon>Eukaryota</taxon>
        <taxon>Metazoa</taxon>
        <taxon>Cnidaria</taxon>
        <taxon>Anthozoa</taxon>
        <taxon>Hexacorallia</taxon>
        <taxon>Scleractinia</taxon>
        <taxon>Astrocoeniina</taxon>
        <taxon>Pocilloporidae</taxon>
        <taxon>Pocillopora</taxon>
    </lineage>
</organism>
<dbReference type="AlphaFoldDB" id="A0A3M6U3J0"/>
<protein>
    <submittedName>
        <fullName evidence="1">Uncharacterized protein</fullName>
    </submittedName>
</protein>
<comment type="caution">
    <text evidence="1">The sequence shown here is derived from an EMBL/GenBank/DDBJ whole genome shotgun (WGS) entry which is preliminary data.</text>
</comment>
<sequence length="188" mass="20862">MSNTPATSHGRGEEQDTIEDCQRFFPDRNKALKWMLKKMNAQTDTQLAPVSLQTVHHFQSDSSSSYTGKTEPHPEFLTMKTLLNVANFPTILPAACQLSQRRSSRSLHVAALVAVSAPAVLWTSFGSASLVLLSGSPLVAWVTMQICRLHYQAPVLHEVFHLLRVSKHLPTRGIPKQLSRKAQTPPNI</sequence>
<reference evidence="1 2" key="1">
    <citation type="journal article" date="2018" name="Sci. Rep.">
        <title>Comparative analysis of the Pocillopora damicornis genome highlights role of immune system in coral evolution.</title>
        <authorList>
            <person name="Cunning R."/>
            <person name="Bay R.A."/>
            <person name="Gillette P."/>
            <person name="Baker A.C."/>
            <person name="Traylor-Knowles N."/>
        </authorList>
    </citation>
    <scope>NUCLEOTIDE SEQUENCE [LARGE SCALE GENOMIC DNA]</scope>
    <source>
        <strain evidence="1">RSMAS</strain>
        <tissue evidence="1">Whole animal</tissue>
    </source>
</reference>
<name>A0A3M6U3J0_POCDA</name>
<evidence type="ECO:0000313" key="2">
    <source>
        <dbReference type="Proteomes" id="UP000275408"/>
    </source>
</evidence>
<dbReference type="Proteomes" id="UP000275408">
    <property type="component" value="Unassembled WGS sequence"/>
</dbReference>
<proteinExistence type="predicted"/>